<feature type="chain" id="PRO_5032675907" evidence="1">
    <location>
        <begin position="24"/>
        <end position="183"/>
    </location>
</feature>
<dbReference type="AlphaFoldDB" id="A0A7D5HQP1"/>
<dbReference type="Proteomes" id="UP000509660">
    <property type="component" value="Chromosome"/>
</dbReference>
<evidence type="ECO:0000313" key="3">
    <source>
        <dbReference type="Proteomes" id="UP000509660"/>
    </source>
</evidence>
<evidence type="ECO:0000256" key="1">
    <source>
        <dbReference type="SAM" id="SignalP"/>
    </source>
</evidence>
<keyword evidence="3" id="KW-1185">Reference proteome</keyword>
<dbReference type="RefSeq" id="WP_176809864.1">
    <property type="nucleotide sequence ID" value="NZ_CP055306.1"/>
</dbReference>
<accession>A0A7D5HQP1</accession>
<reference evidence="2 3" key="1">
    <citation type="submission" date="2020-06" db="EMBL/GenBank/DDBJ databases">
        <title>Mannheimia pernigra sp. nov. isolated from bovine respiratory tract.</title>
        <authorList>
            <person name="Kuhnert P."/>
            <person name="Akarsu-Egger H."/>
        </authorList>
    </citation>
    <scope>NUCLEOTIDE SEQUENCE [LARGE SCALE GENOMIC DNA]</scope>
    <source>
        <strain evidence="2 3">BNO311</strain>
    </source>
</reference>
<organism evidence="2 3">
    <name type="scientific">Mannheimia pernigra</name>
    <dbReference type="NCBI Taxonomy" id="111844"/>
    <lineage>
        <taxon>Bacteria</taxon>
        <taxon>Pseudomonadati</taxon>
        <taxon>Pseudomonadota</taxon>
        <taxon>Gammaproteobacteria</taxon>
        <taxon>Pasteurellales</taxon>
        <taxon>Pasteurellaceae</taxon>
        <taxon>Mannheimia</taxon>
    </lineage>
</organism>
<evidence type="ECO:0000313" key="2">
    <source>
        <dbReference type="EMBL" id="QLB40514.1"/>
    </source>
</evidence>
<keyword evidence="1" id="KW-0732">Signal</keyword>
<proteinExistence type="predicted"/>
<protein>
    <submittedName>
        <fullName evidence="2">Uncharacterized protein</fullName>
    </submittedName>
</protein>
<feature type="signal peptide" evidence="1">
    <location>
        <begin position="1"/>
        <end position="23"/>
    </location>
</feature>
<gene>
    <name evidence="2" type="ORF">HV559_06320</name>
</gene>
<sequence>MRILNYVLLFTLSIGFLAHSTNAKNTNKSASQFNITKTCTNEFEDSCKIIRTKYGKKEILSKDVKLPNIQKYANNVYKVHIYCGSCTIDEFYNETLSDITAGYITYDPKTNCLIEHYENAIYARKLFTNRRYKLLNLKNYNLMQPHFYFEDNSKFLEGNMFLLKANESFPIKNFSKKFNNPCR</sequence>
<name>A0A7D5HQP1_9PAST</name>
<dbReference type="EMBL" id="CP055306">
    <property type="protein sequence ID" value="QLB40514.1"/>
    <property type="molecule type" value="Genomic_DNA"/>
</dbReference>